<feature type="chain" id="PRO_5030861225" description="Beta-xylanase" evidence="11">
    <location>
        <begin position="34"/>
        <end position="779"/>
    </location>
</feature>
<evidence type="ECO:0000259" key="12">
    <source>
        <dbReference type="PROSITE" id="PS51175"/>
    </source>
</evidence>
<keyword evidence="15" id="KW-1185">Reference proteome</keyword>
<dbReference type="PRINTS" id="PR00134">
    <property type="entry name" value="GLHYDRLASE10"/>
</dbReference>
<name>A0A7W4WDS7_9GAMM</name>
<evidence type="ECO:0000256" key="8">
    <source>
        <dbReference type="ARBA" id="ARBA00023295"/>
    </source>
</evidence>
<dbReference type="EC" id="3.2.1.8" evidence="10"/>
<dbReference type="SUPFAM" id="SSF49384">
    <property type="entry name" value="Carbohydrate-binding domain"/>
    <property type="match status" value="1"/>
</dbReference>
<dbReference type="GO" id="GO:0031176">
    <property type="term" value="F:endo-1,4-beta-xylanase activity"/>
    <property type="evidence" value="ECO:0007669"/>
    <property type="project" value="UniProtKB-EC"/>
</dbReference>
<dbReference type="InterPro" id="IPR013783">
    <property type="entry name" value="Ig-like_fold"/>
</dbReference>
<dbReference type="Pfam" id="PF17957">
    <property type="entry name" value="Big_7"/>
    <property type="match status" value="1"/>
</dbReference>
<keyword evidence="4 11" id="KW-0732">Signal</keyword>
<dbReference type="SMART" id="SM00633">
    <property type="entry name" value="Glyco_10"/>
    <property type="match status" value="1"/>
</dbReference>
<comment type="catalytic activity">
    <reaction evidence="1 10">
        <text>Endohydrolysis of (1-&gt;4)-beta-D-xylosidic linkages in xylans.</text>
        <dbReference type="EC" id="3.2.1.8"/>
    </reaction>
</comment>
<dbReference type="PROSITE" id="PS51175">
    <property type="entry name" value="CBM6"/>
    <property type="match status" value="1"/>
</dbReference>
<dbReference type="RefSeq" id="WP_183461665.1">
    <property type="nucleotide sequence ID" value="NZ_JACHWZ010000016.1"/>
</dbReference>
<evidence type="ECO:0000256" key="9">
    <source>
        <dbReference type="ARBA" id="ARBA00023326"/>
    </source>
</evidence>
<dbReference type="InterPro" id="IPR008965">
    <property type="entry name" value="CBM2/CBM3_carb-bd_dom_sf"/>
</dbReference>
<dbReference type="Pfam" id="PF03422">
    <property type="entry name" value="CBM_6"/>
    <property type="match status" value="1"/>
</dbReference>
<keyword evidence="7 10" id="KW-0119">Carbohydrate metabolism</keyword>
<evidence type="ECO:0000256" key="5">
    <source>
        <dbReference type="ARBA" id="ARBA00022737"/>
    </source>
</evidence>
<proteinExistence type="inferred from homology"/>
<dbReference type="GO" id="GO:0030247">
    <property type="term" value="F:polysaccharide binding"/>
    <property type="evidence" value="ECO:0007669"/>
    <property type="project" value="InterPro"/>
</dbReference>
<feature type="domain" description="CBM6" evidence="12">
    <location>
        <begin position="527"/>
        <end position="658"/>
    </location>
</feature>
<dbReference type="Gene3D" id="2.60.120.260">
    <property type="entry name" value="Galactose-binding domain-like"/>
    <property type="match status" value="2"/>
</dbReference>
<evidence type="ECO:0000256" key="10">
    <source>
        <dbReference type="RuleBase" id="RU361174"/>
    </source>
</evidence>
<evidence type="ECO:0000256" key="2">
    <source>
        <dbReference type="ARBA" id="ARBA00007495"/>
    </source>
</evidence>
<keyword evidence="8 10" id="KW-0326">Glycosidase</keyword>
<dbReference type="PROSITE" id="PS51760">
    <property type="entry name" value="GH10_2"/>
    <property type="match status" value="1"/>
</dbReference>
<dbReference type="SMART" id="SM00606">
    <property type="entry name" value="CBD_IV"/>
    <property type="match status" value="1"/>
</dbReference>
<sequence length="779" mass="84760">MSVHSPMPAHTRPLWKTICAGALALAFAGQAQAADGCGYRVDSGTHATWPGGYQAWVEIGNQSGETATSFEVLLDTGGTAITDGSLAKYQPTEGGGYLVNEPNWLQWQQIPPGASYRFHFNGEPDYTGVTPYLISINGKPCDREPPEVSLSASARYFTAAGTLTLTAEAADNTAVRKVVFARDGEVIAEDWEAPYRLELAIDGSGNGRHVYTATAYDPGGNKAVSEQSRLLVAIGDKFFGTAPDGEPDYPRLADYFDQLTPGNAGKWASVEGNRDQMNWQNLDTAYQFARDHGLRFKLHTFIWGQQQPGWIGDLAPEEQLAEIDQWMAAVAERYPDLEMIDVVNEPLHAQPTYKAALGGDGETGWDWLINAFALARAHFPDAELILNDYNILILGQFTNDYLAVIERLQSRGLIDGIGLQAHFLERAELPVVQSNLDALAATGLPIYISELELNFADDARQANAMRDLFSIFWEHPAVVGVTHWGYLEGRMWRENGYLLRADGTERPALQWLTCYLAGGVCDHLVPEYIPAGWSGGEYGLTLEAELYDEGQGLIASGNQVAFTDDGDWIAFRDVEFQQGWDTFQVHYAKGNEAVGSISVHLDDLASDPVLTLPLEPTGGWGSSSTLEVPWAPLAGTHDVYIRFNDTWGVANVDWLRIGKPEPVPDTNLVTDGGFEGDAPSGWQSWAGAALSLSRDRAYAGKQSLLAGERGNSNQFAVYNLTGKVNPGSTYAVSAQVLHTGDTADTVRLAAKVECSVETVPDGHSTFPWLDNNTAVAPGE</sequence>
<dbReference type="Gene3D" id="2.60.40.290">
    <property type="match status" value="1"/>
</dbReference>
<dbReference type="InterPro" id="IPR044846">
    <property type="entry name" value="GH10"/>
</dbReference>
<evidence type="ECO:0000256" key="7">
    <source>
        <dbReference type="ARBA" id="ARBA00023277"/>
    </source>
</evidence>
<gene>
    <name evidence="14" type="ORF">FHS09_003235</name>
</gene>
<keyword evidence="3 14" id="KW-0858">Xylan degradation</keyword>
<evidence type="ECO:0000313" key="15">
    <source>
        <dbReference type="Proteomes" id="UP000535937"/>
    </source>
</evidence>
<evidence type="ECO:0000256" key="1">
    <source>
        <dbReference type="ARBA" id="ARBA00000681"/>
    </source>
</evidence>
<evidence type="ECO:0000256" key="3">
    <source>
        <dbReference type="ARBA" id="ARBA00022651"/>
    </source>
</evidence>
<dbReference type="InterPro" id="IPR005084">
    <property type="entry name" value="CBM6"/>
</dbReference>
<keyword evidence="6 10" id="KW-0378">Hydrolase</keyword>
<dbReference type="Proteomes" id="UP000535937">
    <property type="component" value="Unassembled WGS sequence"/>
</dbReference>
<evidence type="ECO:0000256" key="11">
    <source>
        <dbReference type="SAM" id="SignalP"/>
    </source>
</evidence>
<dbReference type="PANTHER" id="PTHR31490:SF88">
    <property type="entry name" value="BETA-XYLANASE"/>
    <property type="match status" value="1"/>
</dbReference>
<dbReference type="SUPFAM" id="SSF51445">
    <property type="entry name" value="(Trans)glycosidases"/>
    <property type="match status" value="1"/>
</dbReference>
<keyword evidence="5" id="KW-0677">Repeat</keyword>
<dbReference type="CDD" id="cd04084">
    <property type="entry name" value="CBM6_xylanase-like"/>
    <property type="match status" value="1"/>
</dbReference>
<dbReference type="Gene3D" id="3.20.20.80">
    <property type="entry name" value="Glycosidases"/>
    <property type="match status" value="1"/>
</dbReference>
<dbReference type="GO" id="GO:0045493">
    <property type="term" value="P:xylan catabolic process"/>
    <property type="evidence" value="ECO:0007669"/>
    <property type="project" value="UniProtKB-KW"/>
</dbReference>
<comment type="similarity">
    <text evidence="2 10">Belongs to the glycosyl hydrolase 10 (cellulase F) family.</text>
</comment>
<feature type="domain" description="GH10" evidence="13">
    <location>
        <begin position="246"/>
        <end position="515"/>
    </location>
</feature>
<reference evidence="14 15" key="1">
    <citation type="submission" date="2020-08" db="EMBL/GenBank/DDBJ databases">
        <title>Genomic Encyclopedia of Type Strains, Phase III (KMG-III): the genomes of soil and plant-associated and newly described type strains.</title>
        <authorList>
            <person name="Whitman W."/>
        </authorList>
    </citation>
    <scope>NUCLEOTIDE SEQUENCE [LARGE SCALE GENOMIC DNA]</scope>
    <source>
        <strain evidence="14 15">CECT 8799</strain>
    </source>
</reference>
<evidence type="ECO:0000256" key="4">
    <source>
        <dbReference type="ARBA" id="ARBA00022729"/>
    </source>
</evidence>
<dbReference type="EMBL" id="JACHWZ010000016">
    <property type="protein sequence ID" value="MBB3062386.1"/>
    <property type="molecule type" value="Genomic_DNA"/>
</dbReference>
<evidence type="ECO:0000313" key="14">
    <source>
        <dbReference type="EMBL" id="MBB3062386.1"/>
    </source>
</evidence>
<dbReference type="Pfam" id="PF02018">
    <property type="entry name" value="CBM_4_9"/>
    <property type="match status" value="1"/>
</dbReference>
<dbReference type="Gene3D" id="2.60.40.10">
    <property type="entry name" value="Immunoglobulins"/>
    <property type="match status" value="1"/>
</dbReference>
<dbReference type="Pfam" id="PF00331">
    <property type="entry name" value="Glyco_hydro_10"/>
    <property type="match status" value="1"/>
</dbReference>
<dbReference type="InterPro" id="IPR006584">
    <property type="entry name" value="Cellulose-bd_IV"/>
</dbReference>
<dbReference type="InterPro" id="IPR012291">
    <property type="entry name" value="CBM2_carb-bd_dom_sf"/>
</dbReference>
<feature type="signal peptide" evidence="11">
    <location>
        <begin position="1"/>
        <end position="33"/>
    </location>
</feature>
<dbReference type="InterPro" id="IPR008979">
    <property type="entry name" value="Galactose-bd-like_sf"/>
</dbReference>
<keyword evidence="9 10" id="KW-0624">Polysaccharide degradation</keyword>
<accession>A0A7W4WDS7</accession>
<dbReference type="InterPro" id="IPR017853">
    <property type="entry name" value="GH"/>
</dbReference>
<dbReference type="SUPFAM" id="SSF49785">
    <property type="entry name" value="Galactose-binding domain-like"/>
    <property type="match status" value="2"/>
</dbReference>
<protein>
    <recommendedName>
        <fullName evidence="10">Beta-xylanase</fullName>
        <ecNumber evidence="10">3.2.1.8</ecNumber>
    </recommendedName>
</protein>
<dbReference type="InterPro" id="IPR003305">
    <property type="entry name" value="CenC_carb-bd"/>
</dbReference>
<comment type="caution">
    <text evidence="14">The sequence shown here is derived from an EMBL/GenBank/DDBJ whole genome shotgun (WGS) entry which is preliminary data.</text>
</comment>
<dbReference type="InterPro" id="IPR001000">
    <property type="entry name" value="GH10_dom"/>
</dbReference>
<evidence type="ECO:0000259" key="13">
    <source>
        <dbReference type="PROSITE" id="PS51760"/>
    </source>
</evidence>
<evidence type="ECO:0000256" key="6">
    <source>
        <dbReference type="ARBA" id="ARBA00022801"/>
    </source>
</evidence>
<organism evidence="14 15">
    <name type="scientific">Microbulbifer rhizosphaerae</name>
    <dbReference type="NCBI Taxonomy" id="1562603"/>
    <lineage>
        <taxon>Bacteria</taxon>
        <taxon>Pseudomonadati</taxon>
        <taxon>Pseudomonadota</taxon>
        <taxon>Gammaproteobacteria</taxon>
        <taxon>Cellvibrionales</taxon>
        <taxon>Microbulbiferaceae</taxon>
        <taxon>Microbulbifer</taxon>
    </lineage>
</organism>
<dbReference type="PANTHER" id="PTHR31490">
    <property type="entry name" value="GLYCOSYL HYDROLASE"/>
    <property type="match status" value="1"/>
</dbReference>
<dbReference type="AlphaFoldDB" id="A0A7W4WDS7"/>